<reference evidence="1" key="2">
    <citation type="submission" date="2020-09" db="EMBL/GenBank/DDBJ databases">
        <authorList>
            <person name="Sun Q."/>
            <person name="Zhou Y."/>
        </authorList>
    </citation>
    <scope>NUCLEOTIDE SEQUENCE</scope>
    <source>
        <strain evidence="1">CGMCC 4.3508</strain>
    </source>
</reference>
<dbReference type="EMBL" id="BMMH01000001">
    <property type="protein sequence ID" value="GGK94456.1"/>
    <property type="molecule type" value="Genomic_DNA"/>
</dbReference>
<sequence>MELRQHAGAEVVIAGRSADRPAAAPATLTGGPGAVRTRQVDITREAEIEKLFGDLGRVDHAVVTAADVRGMYSPIRSFDPAVTRSLVDTKLFGPALVA</sequence>
<name>A0A917VKK9_9NOCA</name>
<keyword evidence="2" id="KW-1185">Reference proteome</keyword>
<dbReference type="AlphaFoldDB" id="A0A917VKK9"/>
<evidence type="ECO:0000313" key="1">
    <source>
        <dbReference type="EMBL" id="GGK94456.1"/>
    </source>
</evidence>
<dbReference type="RefSeq" id="WP_058853204.1">
    <property type="nucleotide sequence ID" value="NZ_BMMH01000001.1"/>
</dbReference>
<organism evidence="1 2">
    <name type="scientific">Nocardia jinanensis</name>
    <dbReference type="NCBI Taxonomy" id="382504"/>
    <lineage>
        <taxon>Bacteria</taxon>
        <taxon>Bacillati</taxon>
        <taxon>Actinomycetota</taxon>
        <taxon>Actinomycetes</taxon>
        <taxon>Mycobacteriales</taxon>
        <taxon>Nocardiaceae</taxon>
        <taxon>Nocardia</taxon>
    </lineage>
</organism>
<dbReference type="SUPFAM" id="SSF51735">
    <property type="entry name" value="NAD(P)-binding Rossmann-fold domains"/>
    <property type="match status" value="1"/>
</dbReference>
<protein>
    <recommendedName>
        <fullName evidence="3">Short chain dehydrogenase</fullName>
    </recommendedName>
</protein>
<dbReference type="Proteomes" id="UP000638263">
    <property type="component" value="Unassembled WGS sequence"/>
</dbReference>
<accession>A0A917VKK9</accession>
<dbReference type="Gene3D" id="3.40.50.720">
    <property type="entry name" value="NAD(P)-binding Rossmann-like Domain"/>
    <property type="match status" value="1"/>
</dbReference>
<gene>
    <name evidence="1" type="ORF">GCM10011588_06060</name>
</gene>
<reference evidence="1" key="1">
    <citation type="journal article" date="2014" name="Int. J. Syst. Evol. Microbiol.">
        <title>Complete genome sequence of Corynebacterium casei LMG S-19264T (=DSM 44701T), isolated from a smear-ripened cheese.</title>
        <authorList>
            <consortium name="US DOE Joint Genome Institute (JGI-PGF)"/>
            <person name="Walter F."/>
            <person name="Albersmeier A."/>
            <person name="Kalinowski J."/>
            <person name="Ruckert C."/>
        </authorList>
    </citation>
    <scope>NUCLEOTIDE SEQUENCE</scope>
    <source>
        <strain evidence="1">CGMCC 4.3508</strain>
    </source>
</reference>
<evidence type="ECO:0008006" key="3">
    <source>
        <dbReference type="Google" id="ProtNLM"/>
    </source>
</evidence>
<proteinExistence type="predicted"/>
<dbReference type="InterPro" id="IPR036291">
    <property type="entry name" value="NAD(P)-bd_dom_sf"/>
</dbReference>
<comment type="caution">
    <text evidence="1">The sequence shown here is derived from an EMBL/GenBank/DDBJ whole genome shotgun (WGS) entry which is preliminary data.</text>
</comment>
<evidence type="ECO:0000313" key="2">
    <source>
        <dbReference type="Proteomes" id="UP000638263"/>
    </source>
</evidence>